<proteinExistence type="predicted"/>
<organism evidence="1">
    <name type="scientific">viral metagenome</name>
    <dbReference type="NCBI Taxonomy" id="1070528"/>
    <lineage>
        <taxon>unclassified sequences</taxon>
        <taxon>metagenomes</taxon>
        <taxon>organismal metagenomes</taxon>
    </lineage>
</organism>
<evidence type="ECO:0000313" key="1">
    <source>
        <dbReference type="EMBL" id="QJA70442.1"/>
    </source>
</evidence>
<accession>A0A6M3JN45</accession>
<name>A0A6M3JN45_9ZZZZ</name>
<gene>
    <name evidence="1" type="ORF">MM415A03730_0004</name>
</gene>
<dbReference type="EMBL" id="MT141793">
    <property type="protein sequence ID" value="QJA70442.1"/>
    <property type="molecule type" value="Genomic_DNA"/>
</dbReference>
<sequence length="64" mass="7205">MDKLIKYADKRNSLGRYLQALFSPELKGILIGIVMGDMCLKVDNEYLMKSRPAPMPHGNHLASN</sequence>
<reference evidence="1" key="1">
    <citation type="submission" date="2020-03" db="EMBL/GenBank/DDBJ databases">
        <title>The deep terrestrial virosphere.</title>
        <authorList>
            <person name="Holmfeldt K."/>
            <person name="Nilsson E."/>
            <person name="Simone D."/>
            <person name="Lopez-Fernandez M."/>
            <person name="Wu X."/>
            <person name="de Brujin I."/>
            <person name="Lundin D."/>
            <person name="Andersson A."/>
            <person name="Bertilsson S."/>
            <person name="Dopson M."/>
        </authorList>
    </citation>
    <scope>NUCLEOTIDE SEQUENCE</scope>
    <source>
        <strain evidence="1">MM415A03730</strain>
    </source>
</reference>
<dbReference type="AlphaFoldDB" id="A0A6M3JN45"/>
<protein>
    <submittedName>
        <fullName evidence="1">Uncharacterized protein</fullName>
    </submittedName>
</protein>